<dbReference type="OrthoDB" id="8239370at2"/>
<keyword evidence="2" id="KW-1185">Reference proteome</keyword>
<accession>A0A562K8F2</accession>
<sequence length="74" mass="8331">MRAAIFRASFGPRLGFKLSSLLGIRRRDLAICLAQRLIGRAGLIGCKHRKRLGPQGRDLLLEYVHPLACSYPVW</sequence>
<dbReference type="AlphaFoldDB" id="A0A562K8F2"/>
<reference evidence="1 2" key="1">
    <citation type="journal article" date="2015" name="Stand. Genomic Sci.">
        <title>Genomic Encyclopedia of Bacterial and Archaeal Type Strains, Phase III: the genomes of soil and plant-associated and newly described type strains.</title>
        <authorList>
            <person name="Whitman W.B."/>
            <person name="Woyke T."/>
            <person name="Klenk H.P."/>
            <person name="Zhou Y."/>
            <person name="Lilburn T.G."/>
            <person name="Beck B.J."/>
            <person name="De Vos P."/>
            <person name="Vandamme P."/>
            <person name="Eisen J.A."/>
            <person name="Garrity G."/>
            <person name="Hugenholtz P."/>
            <person name="Kyrpides N.C."/>
        </authorList>
    </citation>
    <scope>NUCLEOTIDE SEQUENCE [LARGE SCALE GENOMIC DNA]</scope>
    <source>
        <strain evidence="1 2">CGMCC 1.10947</strain>
    </source>
</reference>
<dbReference type="Proteomes" id="UP000317176">
    <property type="component" value="Unassembled WGS sequence"/>
</dbReference>
<dbReference type="GeneID" id="92963972"/>
<name>A0A562K8F2_9BRAD</name>
<organism evidence="1 2">
    <name type="scientific">Bradyrhizobium daqingense</name>
    <dbReference type="NCBI Taxonomy" id="993502"/>
    <lineage>
        <taxon>Bacteria</taxon>
        <taxon>Pseudomonadati</taxon>
        <taxon>Pseudomonadota</taxon>
        <taxon>Alphaproteobacteria</taxon>
        <taxon>Hyphomicrobiales</taxon>
        <taxon>Nitrobacteraceae</taxon>
        <taxon>Bradyrhizobium</taxon>
    </lineage>
</organism>
<evidence type="ECO:0000313" key="1">
    <source>
        <dbReference type="EMBL" id="TWH91672.1"/>
    </source>
</evidence>
<gene>
    <name evidence="1" type="ORF">IQ17_07366</name>
</gene>
<proteinExistence type="predicted"/>
<comment type="caution">
    <text evidence="1">The sequence shown here is derived from an EMBL/GenBank/DDBJ whole genome shotgun (WGS) entry which is preliminary data.</text>
</comment>
<evidence type="ECO:0000313" key="2">
    <source>
        <dbReference type="Proteomes" id="UP000317176"/>
    </source>
</evidence>
<protein>
    <submittedName>
        <fullName evidence="1">Uncharacterized protein</fullName>
    </submittedName>
</protein>
<dbReference type="RefSeq" id="WP_154694125.1">
    <property type="nucleotide sequence ID" value="NZ_CP088014.1"/>
</dbReference>
<dbReference type="EMBL" id="VLKL01000062">
    <property type="protein sequence ID" value="TWH91672.1"/>
    <property type="molecule type" value="Genomic_DNA"/>
</dbReference>